<gene>
    <name evidence="1" type="ORF">ACOLOM_LOCUS4729</name>
</gene>
<protein>
    <submittedName>
        <fullName evidence="1">16229_t:CDS:1</fullName>
    </submittedName>
</protein>
<reference evidence="1" key="1">
    <citation type="submission" date="2021-06" db="EMBL/GenBank/DDBJ databases">
        <authorList>
            <person name="Kallberg Y."/>
            <person name="Tangrot J."/>
            <person name="Rosling A."/>
        </authorList>
    </citation>
    <scope>NUCLEOTIDE SEQUENCE</scope>
    <source>
        <strain evidence="1">CL356</strain>
    </source>
</reference>
<sequence>MVPSLQNNEPSSDRDNTAKVQTSLNQVYSTLIDEHQTHSDVSPRVPYSSKVSSPLKLSYIPDSVSGTEDNTQLEIIENNVTNDTNVESNVTSDTNIEKVDLELPSEKPVELNENFLEVESIEFLKFTTDERQQENLLDPVNHLKELLQDQSSELDNIRDVQNHSHSFDTSSEIPSTSTDTDVEHQISDVSDIPSSQLDTINPMLRKTRVPPVALISADIRQVRSCVQRTNAYGTADVVELKYLSFIRNSFGDLFTAKLELLKQEETGLHLWLNLNREKEPPLPVKNYRKKNKISPTLASAAANKIYSNPTLATSTSSQPALSTPETIIDSSADINTPNSPNSLNSSKSSKSSISLRTSLDTNRSKSRQSSPPMSPKLKSSNFFSSKSRHGNSIKSNRSTVHMPPPVMNDPAVNSSVNSKSLKSSRQRRFSFQAVSSRFSFSSNSPSPTVSTTIEEKSNSDSSSSVVVDETALNRLCDVLPHEDRDVLAGYLRAAGGKDDLMAVGLYMKDLKGGNTL</sequence>
<accession>A0ACA9LSG2</accession>
<organism evidence="1 2">
    <name type="scientific">Acaulospora colombiana</name>
    <dbReference type="NCBI Taxonomy" id="27376"/>
    <lineage>
        <taxon>Eukaryota</taxon>
        <taxon>Fungi</taxon>
        <taxon>Fungi incertae sedis</taxon>
        <taxon>Mucoromycota</taxon>
        <taxon>Glomeromycotina</taxon>
        <taxon>Glomeromycetes</taxon>
        <taxon>Diversisporales</taxon>
        <taxon>Acaulosporaceae</taxon>
        <taxon>Acaulospora</taxon>
    </lineage>
</organism>
<evidence type="ECO:0000313" key="1">
    <source>
        <dbReference type="EMBL" id="CAG8547836.1"/>
    </source>
</evidence>
<dbReference type="EMBL" id="CAJVPT010008062">
    <property type="protein sequence ID" value="CAG8547836.1"/>
    <property type="molecule type" value="Genomic_DNA"/>
</dbReference>
<keyword evidence="2" id="KW-1185">Reference proteome</keyword>
<dbReference type="Proteomes" id="UP000789525">
    <property type="component" value="Unassembled WGS sequence"/>
</dbReference>
<comment type="caution">
    <text evidence="1">The sequence shown here is derived from an EMBL/GenBank/DDBJ whole genome shotgun (WGS) entry which is preliminary data.</text>
</comment>
<evidence type="ECO:0000313" key="2">
    <source>
        <dbReference type="Proteomes" id="UP000789525"/>
    </source>
</evidence>
<name>A0ACA9LSG2_9GLOM</name>
<proteinExistence type="predicted"/>